<dbReference type="Proteomes" id="UP001500665">
    <property type="component" value="Unassembled WGS sequence"/>
</dbReference>
<dbReference type="NCBIfam" id="NF004837">
    <property type="entry name" value="PRK06187.1"/>
    <property type="match status" value="1"/>
</dbReference>
<gene>
    <name evidence="3" type="primary">fadD5</name>
    <name evidence="3" type="ORF">GCM10009550_16670</name>
</gene>
<dbReference type="EMBL" id="BAAAHH010000004">
    <property type="protein sequence ID" value="GAA0944133.1"/>
    <property type="molecule type" value="Genomic_DNA"/>
</dbReference>
<proteinExistence type="predicted"/>
<keyword evidence="4" id="KW-1185">Reference proteome</keyword>
<dbReference type="SUPFAM" id="SSF56801">
    <property type="entry name" value="Acetyl-CoA synthetase-like"/>
    <property type="match status" value="1"/>
</dbReference>
<dbReference type="PANTHER" id="PTHR43767:SF1">
    <property type="entry name" value="NONRIBOSOMAL PEPTIDE SYNTHASE PES1 (EUROFUNG)-RELATED"/>
    <property type="match status" value="1"/>
</dbReference>
<evidence type="ECO:0000313" key="4">
    <source>
        <dbReference type="Proteomes" id="UP001500665"/>
    </source>
</evidence>
<dbReference type="Gene3D" id="3.30.300.30">
    <property type="match status" value="1"/>
</dbReference>
<dbReference type="InterPro" id="IPR020845">
    <property type="entry name" value="AMP-binding_CS"/>
</dbReference>
<accession>A0ABP4B0H5</accession>
<dbReference type="InterPro" id="IPR045851">
    <property type="entry name" value="AMP-bd_C_sf"/>
</dbReference>
<sequence>MSVSGWGGAHWSDHVARHAYTRPEAVALRFEGASTTWAELDRRIRALAGGLHARGVRRGDRVAVLMTNRPEFVETVVAANLLGAIAVPVNFRLSAAEAAYIVADSGARVLVADGGLAPLTAAVRASGDSGLACLVAGEPVDGAERYEDVLAEAAEPPAVPVDERDTALIMYTSGTTGRPKGAMLSHLNLLMQSFTLIRAWRLFGDDEVNLCASPLFHIGAIGSVAPMLMVGATTVILPSGRFDAAAVLELIESEQVTSAFLVPAQWQLLCAEPSAPRRAGSLRTISWGAAPATVTLLERMAEVFPHAANVAVFGQTEMSPVTCALEAGDALRKIGSVGRPVATVAARIVDAGMKDVAPGEVGEIVYRGPSTMAGYWNDPQATAEAFEGGWFHSGDLVRADEEGFLYVVDRKKDMIISGGENIYCAEVENALAAHPAVAEVAVVGVPHDRWGETPLAVVVPAAGAQAPTAAELAEWCRERLASYKRPTAVVAVAELPRNASGKVLKHELRAAHSG</sequence>
<dbReference type="InterPro" id="IPR042099">
    <property type="entry name" value="ANL_N_sf"/>
</dbReference>
<dbReference type="InterPro" id="IPR025110">
    <property type="entry name" value="AMP-bd_C"/>
</dbReference>
<protein>
    <submittedName>
        <fullName evidence="3">Fatty-acid--CoA ligase FadD5</fullName>
    </submittedName>
</protein>
<evidence type="ECO:0000259" key="1">
    <source>
        <dbReference type="Pfam" id="PF00501"/>
    </source>
</evidence>
<dbReference type="InterPro" id="IPR000873">
    <property type="entry name" value="AMP-dep_synth/lig_dom"/>
</dbReference>
<reference evidence="4" key="1">
    <citation type="journal article" date="2019" name="Int. J. Syst. Evol. Microbiol.">
        <title>The Global Catalogue of Microorganisms (GCM) 10K type strain sequencing project: providing services to taxonomists for standard genome sequencing and annotation.</title>
        <authorList>
            <consortium name="The Broad Institute Genomics Platform"/>
            <consortium name="The Broad Institute Genome Sequencing Center for Infectious Disease"/>
            <person name="Wu L."/>
            <person name="Ma J."/>
        </authorList>
    </citation>
    <scope>NUCLEOTIDE SEQUENCE [LARGE SCALE GENOMIC DNA]</scope>
    <source>
        <strain evidence="4">JCM 10696</strain>
    </source>
</reference>
<evidence type="ECO:0000259" key="2">
    <source>
        <dbReference type="Pfam" id="PF13193"/>
    </source>
</evidence>
<dbReference type="PROSITE" id="PS00455">
    <property type="entry name" value="AMP_BINDING"/>
    <property type="match status" value="1"/>
</dbReference>
<feature type="domain" description="AMP-binding enzyme C-terminal" evidence="2">
    <location>
        <begin position="426"/>
        <end position="502"/>
    </location>
</feature>
<keyword evidence="3" id="KW-0436">Ligase</keyword>
<evidence type="ECO:0000313" key="3">
    <source>
        <dbReference type="EMBL" id="GAA0944133.1"/>
    </source>
</evidence>
<organism evidence="3 4">
    <name type="scientific">Actinocorallia libanotica</name>
    <dbReference type="NCBI Taxonomy" id="46162"/>
    <lineage>
        <taxon>Bacteria</taxon>
        <taxon>Bacillati</taxon>
        <taxon>Actinomycetota</taxon>
        <taxon>Actinomycetes</taxon>
        <taxon>Streptosporangiales</taxon>
        <taxon>Thermomonosporaceae</taxon>
        <taxon>Actinocorallia</taxon>
    </lineage>
</organism>
<dbReference type="Gene3D" id="3.40.50.12780">
    <property type="entry name" value="N-terminal domain of ligase-like"/>
    <property type="match status" value="1"/>
</dbReference>
<comment type="caution">
    <text evidence="3">The sequence shown here is derived from an EMBL/GenBank/DDBJ whole genome shotgun (WGS) entry which is preliminary data.</text>
</comment>
<feature type="domain" description="AMP-dependent synthetase/ligase" evidence="1">
    <location>
        <begin position="16"/>
        <end position="376"/>
    </location>
</feature>
<name>A0ABP4B0H5_9ACTN</name>
<dbReference type="CDD" id="cd17631">
    <property type="entry name" value="FACL_FadD13-like"/>
    <property type="match status" value="1"/>
</dbReference>
<dbReference type="InterPro" id="IPR050237">
    <property type="entry name" value="ATP-dep_AMP-bd_enzyme"/>
</dbReference>
<dbReference type="PANTHER" id="PTHR43767">
    <property type="entry name" value="LONG-CHAIN-FATTY-ACID--COA LIGASE"/>
    <property type="match status" value="1"/>
</dbReference>
<dbReference type="RefSeq" id="WP_344238476.1">
    <property type="nucleotide sequence ID" value="NZ_BAAAHH010000004.1"/>
</dbReference>
<dbReference type="Pfam" id="PF00501">
    <property type="entry name" value="AMP-binding"/>
    <property type="match status" value="1"/>
</dbReference>
<dbReference type="Pfam" id="PF13193">
    <property type="entry name" value="AMP-binding_C"/>
    <property type="match status" value="1"/>
</dbReference>
<dbReference type="GO" id="GO:0016874">
    <property type="term" value="F:ligase activity"/>
    <property type="evidence" value="ECO:0007669"/>
    <property type="project" value="UniProtKB-KW"/>
</dbReference>